<keyword evidence="3" id="KW-1185">Reference proteome</keyword>
<gene>
    <name evidence="2" type="ORF">ARHIZOSPH14_16300</name>
</gene>
<feature type="compositionally biased region" description="Low complexity" evidence="1">
    <location>
        <begin position="1"/>
        <end position="18"/>
    </location>
</feature>
<evidence type="ECO:0008006" key="4">
    <source>
        <dbReference type="Google" id="ProtNLM"/>
    </source>
</evidence>
<evidence type="ECO:0000313" key="2">
    <source>
        <dbReference type="EMBL" id="GLI27388.1"/>
    </source>
</evidence>
<comment type="caution">
    <text evidence="2">The sequence shown here is derived from an EMBL/GenBank/DDBJ whole genome shotgun (WGS) entry which is preliminary data.</text>
</comment>
<proteinExistence type="predicted"/>
<dbReference type="PANTHER" id="PTHR39441">
    <property type="entry name" value="DUF2252 DOMAIN-CONTAINING PROTEIN"/>
    <property type="match status" value="1"/>
</dbReference>
<evidence type="ECO:0000256" key="1">
    <source>
        <dbReference type="SAM" id="MobiDB-lite"/>
    </source>
</evidence>
<dbReference type="RefSeq" id="WP_281883889.1">
    <property type="nucleotide sequence ID" value="NZ_BSDP01000001.1"/>
</dbReference>
<reference evidence="2" key="1">
    <citation type="submission" date="2022-12" db="EMBL/GenBank/DDBJ databases">
        <title>Reference genome sequencing for broad-spectrum identification of bacterial and archaeal isolates by mass spectrometry.</title>
        <authorList>
            <person name="Sekiguchi Y."/>
            <person name="Tourlousse D.M."/>
        </authorList>
    </citation>
    <scope>NUCLEOTIDE SEQUENCE</scope>
    <source>
        <strain evidence="2">14</strain>
    </source>
</reference>
<dbReference type="AlphaFoldDB" id="A0A9W6CRX7"/>
<evidence type="ECO:0000313" key="3">
    <source>
        <dbReference type="Proteomes" id="UP001144396"/>
    </source>
</evidence>
<dbReference type="EMBL" id="BSDP01000001">
    <property type="protein sequence ID" value="GLI27388.1"/>
    <property type="molecule type" value="Genomic_DNA"/>
</dbReference>
<dbReference type="InterPro" id="IPR018721">
    <property type="entry name" value="DUF2252"/>
</dbReference>
<accession>A0A9W6CRX7</accession>
<dbReference type="PANTHER" id="PTHR39441:SF1">
    <property type="entry name" value="DUF2252 DOMAIN-CONTAINING PROTEIN"/>
    <property type="match status" value="1"/>
</dbReference>
<dbReference type="Pfam" id="PF10009">
    <property type="entry name" value="DUF2252"/>
    <property type="match status" value="1"/>
</dbReference>
<organism evidence="2 3">
    <name type="scientific">Agromyces rhizosphaerae</name>
    <dbReference type="NCBI Taxonomy" id="88374"/>
    <lineage>
        <taxon>Bacteria</taxon>
        <taxon>Bacillati</taxon>
        <taxon>Actinomycetota</taxon>
        <taxon>Actinomycetes</taxon>
        <taxon>Micrococcales</taxon>
        <taxon>Microbacteriaceae</taxon>
        <taxon>Agromyces</taxon>
    </lineage>
</organism>
<feature type="region of interest" description="Disordered" evidence="1">
    <location>
        <begin position="1"/>
        <end position="33"/>
    </location>
</feature>
<dbReference type="Proteomes" id="UP001144396">
    <property type="component" value="Unassembled WGS sequence"/>
</dbReference>
<sequence>MTIPASPEQAAESAARYGRGARRKAGRAARDDVPISEQARLAASDRDPVATLERQAESRVTSLIAIRHGRMAASPFAFYRGAAALMAHDLRREPDSGIVTWLCGDAHLSNVGLYASPERELVMDVNDFDETAPGPFEWDLKRMAASFELAARARGFDDDERGDIVAEVVHAYAGAMDGLAGAARLRLATATVSASTLIEATGQALDATAADRVAKVLAKAQRRDSRQAARKLMEVVDGEPRFRSQPPLLTPLREIAEHGDLDEVEAREYLSAVLERYRQSLAPDRRQVLDGYAFVDAAMKVVGVGSVGTRAWVVLLRGNGRRDLLMLQAKEAQRSVLESTTGPSGFAHQGERVVRGQRIMQALSDVLLGWLTAEGLDGVPRDFYMRQFRDWKGSADPSIMEPETMRLYAQYCGVLLARAHARGGDAATIAGYVGRGRSLARALAEFATAYADRTEEDHRALLAAIASGRVEAVDA</sequence>
<name>A0A9W6CRX7_9MICO</name>
<protein>
    <recommendedName>
        <fullName evidence="4">DUF2252 domain-containing protein</fullName>
    </recommendedName>
</protein>